<evidence type="ECO:0000256" key="1">
    <source>
        <dbReference type="SAM" id="MobiDB-lite"/>
    </source>
</evidence>
<reference evidence="4" key="1">
    <citation type="submission" date="2021-01" db="EMBL/GenBank/DDBJ databases">
        <authorList>
            <consortium name="Genoscope - CEA"/>
            <person name="William W."/>
        </authorList>
    </citation>
    <scope>NUCLEOTIDE SEQUENCE</scope>
</reference>
<feature type="compositionally biased region" description="Low complexity" evidence="1">
    <location>
        <begin position="80"/>
        <end position="114"/>
    </location>
</feature>
<dbReference type="Proteomes" id="UP000688137">
    <property type="component" value="Unassembled WGS sequence"/>
</dbReference>
<protein>
    <submittedName>
        <fullName evidence="4">Uncharacterized protein</fullName>
    </submittedName>
</protein>
<comment type="caution">
    <text evidence="4">The sequence shown here is derived from an EMBL/GenBank/DDBJ whole genome shotgun (WGS) entry which is preliminary data.</text>
</comment>
<evidence type="ECO:0000256" key="2">
    <source>
        <dbReference type="SAM" id="SignalP"/>
    </source>
</evidence>
<evidence type="ECO:0000313" key="5">
    <source>
        <dbReference type="Proteomes" id="UP000688137"/>
    </source>
</evidence>
<accession>A0A8S1PYA3</accession>
<gene>
    <name evidence="3" type="ORF">PPRIM_AZ9-3.1.T1350118</name>
    <name evidence="4" type="ORF">PPRIM_AZ9-3.1.T1350120</name>
</gene>
<proteinExistence type="predicted"/>
<evidence type="ECO:0000313" key="3">
    <source>
        <dbReference type="EMBL" id="CAD8107988.1"/>
    </source>
</evidence>
<dbReference type="EMBL" id="CAJJDM010000138">
    <property type="protein sequence ID" value="CAD8107988.1"/>
    <property type="molecule type" value="Genomic_DNA"/>
</dbReference>
<keyword evidence="5" id="KW-1185">Reference proteome</keyword>
<keyword evidence="2" id="KW-0732">Signal</keyword>
<dbReference type="OMA" id="CQDATHY"/>
<feature type="chain" id="PRO_5036273294" evidence="2">
    <location>
        <begin position="20"/>
        <end position="152"/>
    </location>
</feature>
<dbReference type="AlphaFoldDB" id="A0A8S1PYA3"/>
<organism evidence="4 5">
    <name type="scientific">Paramecium primaurelia</name>
    <dbReference type="NCBI Taxonomy" id="5886"/>
    <lineage>
        <taxon>Eukaryota</taxon>
        <taxon>Sar</taxon>
        <taxon>Alveolata</taxon>
        <taxon>Ciliophora</taxon>
        <taxon>Intramacronucleata</taxon>
        <taxon>Oligohymenophorea</taxon>
        <taxon>Peniculida</taxon>
        <taxon>Parameciidae</taxon>
        <taxon>Paramecium</taxon>
    </lineage>
</organism>
<sequence length="152" mass="17659">MQKLFILSLLLLLSELVNCQEPQSAENRVIIIIRAIITRRRPVVLLGLVEEVPPQNVVVVHQVPTNINQYPPQFTAPPAQNQQYQEWVKQQQVNQGMPQQQQQQIPPQYPPQMNQNYYQQQQPIQYQQNVQAYPANPVYPQQGIPISQPYPK</sequence>
<evidence type="ECO:0000313" key="4">
    <source>
        <dbReference type="EMBL" id="CAD8107992.1"/>
    </source>
</evidence>
<name>A0A8S1PYA3_PARPR</name>
<feature type="signal peptide" evidence="2">
    <location>
        <begin position="1"/>
        <end position="19"/>
    </location>
</feature>
<feature type="region of interest" description="Disordered" evidence="1">
    <location>
        <begin position="70"/>
        <end position="114"/>
    </location>
</feature>
<dbReference type="EMBL" id="CAJJDM010000138">
    <property type="protein sequence ID" value="CAD8107992.1"/>
    <property type="molecule type" value="Genomic_DNA"/>
</dbReference>